<evidence type="ECO:0000313" key="2">
    <source>
        <dbReference type="Proteomes" id="UP000241074"/>
    </source>
</evidence>
<evidence type="ECO:0000313" key="1">
    <source>
        <dbReference type="EMBL" id="AVP96827.1"/>
    </source>
</evidence>
<reference evidence="1 2" key="2">
    <citation type="submission" date="2018-03" db="EMBL/GenBank/DDBJ databases">
        <authorList>
            <person name="Keele B.F."/>
        </authorList>
    </citation>
    <scope>NUCLEOTIDE SEQUENCE [LARGE SCALE GENOMIC DNA]</scope>
    <source>
        <strain evidence="1 2">D13</strain>
    </source>
</reference>
<accession>A0A2P1PPQ3</accession>
<name>A0A2P1PPQ3_9GAMM</name>
<gene>
    <name evidence="1" type="ORF">C7S18_06250</name>
</gene>
<protein>
    <submittedName>
        <fullName evidence="1">Uncharacterized protein</fullName>
    </submittedName>
</protein>
<dbReference type="AlphaFoldDB" id="A0A2P1PPQ3"/>
<keyword evidence="2" id="KW-1185">Reference proteome</keyword>
<organism evidence="1 2">
    <name type="scientific">Ahniella affigens</name>
    <dbReference type="NCBI Taxonomy" id="2021234"/>
    <lineage>
        <taxon>Bacteria</taxon>
        <taxon>Pseudomonadati</taxon>
        <taxon>Pseudomonadota</taxon>
        <taxon>Gammaproteobacteria</taxon>
        <taxon>Lysobacterales</taxon>
        <taxon>Rhodanobacteraceae</taxon>
        <taxon>Ahniella</taxon>
    </lineage>
</organism>
<dbReference type="KEGG" id="xba:C7S18_06250"/>
<dbReference type="Proteomes" id="UP000241074">
    <property type="component" value="Chromosome"/>
</dbReference>
<reference evidence="1 2" key="1">
    <citation type="submission" date="2018-03" db="EMBL/GenBank/DDBJ databases">
        <title>Ahniella affigens gen. nov., sp. nov., a gammaproteobacterium isolated from sandy soil near a stream.</title>
        <authorList>
            <person name="Ko Y."/>
            <person name="Kim J.-H."/>
        </authorList>
    </citation>
    <scope>NUCLEOTIDE SEQUENCE [LARGE SCALE GENOMIC DNA]</scope>
    <source>
        <strain evidence="1 2">D13</strain>
    </source>
</reference>
<sequence length="65" mass="7427">MVPLDTPTRRVEFTVEVQIEGLGHLLCYASSDGSLYSDTWDEFQADAQCVVHEEFGVRAHEWQRA</sequence>
<proteinExistence type="predicted"/>
<dbReference type="EMBL" id="CP027860">
    <property type="protein sequence ID" value="AVP96827.1"/>
    <property type="molecule type" value="Genomic_DNA"/>
</dbReference>